<gene>
    <name evidence="10" type="ORF">HanXRQr2_Chr12g0554171</name>
</gene>
<evidence type="ECO:0000259" key="9">
    <source>
        <dbReference type="PROSITE" id="PS50850"/>
    </source>
</evidence>
<evidence type="ECO:0000313" key="11">
    <source>
        <dbReference type="Proteomes" id="UP000215914"/>
    </source>
</evidence>
<reference evidence="10" key="2">
    <citation type="submission" date="2020-06" db="EMBL/GenBank/DDBJ databases">
        <title>Helianthus annuus Genome sequencing and assembly Release 2.</title>
        <authorList>
            <person name="Gouzy J."/>
            <person name="Langlade N."/>
            <person name="Munos S."/>
        </authorList>
    </citation>
    <scope>NUCLEOTIDE SEQUENCE</scope>
    <source>
        <tissue evidence="10">Leaves</tissue>
    </source>
</reference>
<dbReference type="Proteomes" id="UP000215914">
    <property type="component" value="Unassembled WGS sequence"/>
</dbReference>
<evidence type="ECO:0000256" key="5">
    <source>
        <dbReference type="ARBA" id="ARBA00022989"/>
    </source>
</evidence>
<feature type="transmembrane region" description="Helical" evidence="8">
    <location>
        <begin position="61"/>
        <end position="79"/>
    </location>
</feature>
<keyword evidence="3 10" id="KW-0762">Sugar transport</keyword>
<dbReference type="PROSITE" id="PS50850">
    <property type="entry name" value="MFS"/>
    <property type="match status" value="1"/>
</dbReference>
<evidence type="ECO:0000256" key="7">
    <source>
        <dbReference type="ARBA" id="ARBA00044504"/>
    </source>
</evidence>
<evidence type="ECO:0000256" key="1">
    <source>
        <dbReference type="ARBA" id="ARBA00004141"/>
    </source>
</evidence>
<proteinExistence type="inferred from homology"/>
<keyword evidence="5 8" id="KW-1133">Transmembrane helix</keyword>
<dbReference type="GO" id="GO:0022857">
    <property type="term" value="F:transmembrane transporter activity"/>
    <property type="evidence" value="ECO:0007669"/>
    <property type="project" value="InterPro"/>
</dbReference>
<dbReference type="SUPFAM" id="SSF103473">
    <property type="entry name" value="MFS general substrate transporter"/>
    <property type="match status" value="1"/>
</dbReference>
<dbReference type="InterPro" id="IPR036259">
    <property type="entry name" value="MFS_trans_sf"/>
</dbReference>
<protein>
    <submittedName>
        <fullName evidence="10">Major facilitator, sugar transporter, major facilitator superfamily</fullName>
    </submittedName>
</protein>
<evidence type="ECO:0000256" key="6">
    <source>
        <dbReference type="ARBA" id="ARBA00023136"/>
    </source>
</evidence>
<comment type="similarity">
    <text evidence="7">Belongs to the major facilitator superfamily. Phosphate:H(+) symporter (TC 2.A.1.9) family.</text>
</comment>
<evidence type="ECO:0000256" key="3">
    <source>
        <dbReference type="ARBA" id="ARBA00022597"/>
    </source>
</evidence>
<comment type="caution">
    <text evidence="10">The sequence shown here is derived from an EMBL/GenBank/DDBJ whole genome shotgun (WGS) entry which is preliminary data.</text>
</comment>
<dbReference type="PANTHER" id="PTHR48021">
    <property type="match status" value="1"/>
</dbReference>
<keyword evidence="3 10" id="KW-0813">Transport</keyword>
<sequence length="100" mass="11115">MVIPLSSLCYLSLTKYISLQIFPINIKGSAGSLVTVVNWFGSWVVSYAFNFLMKWSSEGTFFMFASICCSTVLFVAKLVPETKGRTLEEIQASMNPLISN</sequence>
<dbReference type="PANTHER" id="PTHR48021:SF25">
    <property type="entry name" value="SUGAR TRANSPORTER ERD6-LIKE 5"/>
    <property type="match status" value="1"/>
</dbReference>
<accession>A0A9K3HIG6</accession>
<comment type="subcellular location">
    <subcellularLocation>
        <location evidence="1">Membrane</location>
        <topology evidence="1">Multi-pass membrane protein</topology>
    </subcellularLocation>
</comment>
<dbReference type="Pfam" id="PF00083">
    <property type="entry name" value="Sugar_tr"/>
    <property type="match status" value="1"/>
</dbReference>
<dbReference type="GO" id="GO:0016020">
    <property type="term" value="C:membrane"/>
    <property type="evidence" value="ECO:0007669"/>
    <property type="project" value="UniProtKB-SubCell"/>
</dbReference>
<keyword evidence="6 8" id="KW-0472">Membrane</keyword>
<comment type="similarity">
    <text evidence="2">Belongs to the major facilitator superfamily. Sugar transporter (TC 2.A.1.1) family.</text>
</comment>
<evidence type="ECO:0000256" key="8">
    <source>
        <dbReference type="SAM" id="Phobius"/>
    </source>
</evidence>
<keyword evidence="11" id="KW-1185">Reference proteome</keyword>
<dbReference type="InterPro" id="IPR050549">
    <property type="entry name" value="MFS_Trehalose_Transporter"/>
</dbReference>
<keyword evidence="4 8" id="KW-0812">Transmembrane</keyword>
<dbReference type="Gramene" id="mRNA:HanXRQr2_Chr12g0554171">
    <property type="protein sequence ID" value="mRNA:HanXRQr2_Chr12g0554171"/>
    <property type="gene ID" value="HanXRQr2_Chr12g0554171"/>
</dbReference>
<reference evidence="10" key="1">
    <citation type="journal article" date="2017" name="Nature">
        <title>The sunflower genome provides insights into oil metabolism, flowering and Asterid evolution.</title>
        <authorList>
            <person name="Badouin H."/>
            <person name="Gouzy J."/>
            <person name="Grassa C.J."/>
            <person name="Murat F."/>
            <person name="Staton S.E."/>
            <person name="Cottret L."/>
            <person name="Lelandais-Briere C."/>
            <person name="Owens G.L."/>
            <person name="Carrere S."/>
            <person name="Mayjonade B."/>
            <person name="Legrand L."/>
            <person name="Gill N."/>
            <person name="Kane N.C."/>
            <person name="Bowers J.E."/>
            <person name="Hubner S."/>
            <person name="Bellec A."/>
            <person name="Berard A."/>
            <person name="Berges H."/>
            <person name="Blanchet N."/>
            <person name="Boniface M.C."/>
            <person name="Brunel D."/>
            <person name="Catrice O."/>
            <person name="Chaidir N."/>
            <person name="Claudel C."/>
            <person name="Donnadieu C."/>
            <person name="Faraut T."/>
            <person name="Fievet G."/>
            <person name="Helmstetter N."/>
            <person name="King M."/>
            <person name="Knapp S.J."/>
            <person name="Lai Z."/>
            <person name="Le Paslier M.C."/>
            <person name="Lippi Y."/>
            <person name="Lorenzon L."/>
            <person name="Mandel J.R."/>
            <person name="Marage G."/>
            <person name="Marchand G."/>
            <person name="Marquand E."/>
            <person name="Bret-Mestries E."/>
            <person name="Morien E."/>
            <person name="Nambeesan S."/>
            <person name="Nguyen T."/>
            <person name="Pegot-Espagnet P."/>
            <person name="Pouilly N."/>
            <person name="Raftis F."/>
            <person name="Sallet E."/>
            <person name="Schiex T."/>
            <person name="Thomas J."/>
            <person name="Vandecasteele C."/>
            <person name="Vares D."/>
            <person name="Vear F."/>
            <person name="Vautrin S."/>
            <person name="Crespi M."/>
            <person name="Mangin B."/>
            <person name="Burke J.M."/>
            <person name="Salse J."/>
            <person name="Munos S."/>
            <person name="Vincourt P."/>
            <person name="Rieseberg L.H."/>
            <person name="Langlade N.B."/>
        </authorList>
    </citation>
    <scope>NUCLEOTIDE SEQUENCE</scope>
    <source>
        <tissue evidence="10">Leaves</tissue>
    </source>
</reference>
<organism evidence="10 11">
    <name type="scientific">Helianthus annuus</name>
    <name type="common">Common sunflower</name>
    <dbReference type="NCBI Taxonomy" id="4232"/>
    <lineage>
        <taxon>Eukaryota</taxon>
        <taxon>Viridiplantae</taxon>
        <taxon>Streptophyta</taxon>
        <taxon>Embryophyta</taxon>
        <taxon>Tracheophyta</taxon>
        <taxon>Spermatophyta</taxon>
        <taxon>Magnoliopsida</taxon>
        <taxon>eudicotyledons</taxon>
        <taxon>Gunneridae</taxon>
        <taxon>Pentapetalae</taxon>
        <taxon>asterids</taxon>
        <taxon>campanulids</taxon>
        <taxon>Asterales</taxon>
        <taxon>Asteraceae</taxon>
        <taxon>Asteroideae</taxon>
        <taxon>Heliantheae alliance</taxon>
        <taxon>Heliantheae</taxon>
        <taxon>Helianthus</taxon>
    </lineage>
</organism>
<evidence type="ECO:0000313" key="10">
    <source>
        <dbReference type="EMBL" id="KAF5778998.1"/>
    </source>
</evidence>
<evidence type="ECO:0000256" key="4">
    <source>
        <dbReference type="ARBA" id="ARBA00022692"/>
    </source>
</evidence>
<feature type="transmembrane region" description="Helical" evidence="8">
    <location>
        <begin position="30"/>
        <end position="49"/>
    </location>
</feature>
<name>A0A9K3HIG6_HELAN</name>
<feature type="domain" description="Major facilitator superfamily (MFS) profile" evidence="9">
    <location>
        <begin position="1"/>
        <end position="83"/>
    </location>
</feature>
<dbReference type="AlphaFoldDB" id="A0A9K3HIG6"/>
<dbReference type="InterPro" id="IPR005828">
    <property type="entry name" value="MFS_sugar_transport-like"/>
</dbReference>
<evidence type="ECO:0000256" key="2">
    <source>
        <dbReference type="ARBA" id="ARBA00010992"/>
    </source>
</evidence>
<dbReference type="InterPro" id="IPR020846">
    <property type="entry name" value="MFS_dom"/>
</dbReference>
<dbReference type="Gene3D" id="1.20.1250.20">
    <property type="entry name" value="MFS general substrate transporter like domains"/>
    <property type="match status" value="1"/>
</dbReference>
<dbReference type="EMBL" id="MNCJ02000327">
    <property type="protein sequence ID" value="KAF5778998.1"/>
    <property type="molecule type" value="Genomic_DNA"/>
</dbReference>